<dbReference type="GO" id="GO:0003677">
    <property type="term" value="F:DNA binding"/>
    <property type="evidence" value="ECO:0007669"/>
    <property type="project" value="UniProtKB-KW"/>
</dbReference>
<evidence type="ECO:0000256" key="2">
    <source>
        <dbReference type="ARBA" id="ARBA00023125"/>
    </source>
</evidence>
<sequence length="241" mass="26738">MNDGNAPKMIMPAAADRPATIPAASRDILTEILHDGAQRLLAQAIDAEVGDWIERHAAVLDDDGRRQVVRNGHHPTRTILTGVGSVEVTQPRVHDRRIADVDQDGQTLDAAGRPVERFRSSILPPYLRKTKALEELIPWLYLKGISTSGFSEALQALVGPQAAGLSAATITRLIGTWQKDYAVWNQRSLEDKQYVYVWADGIHFKIRLEEDRQCILVLMGATPEGKKELIAVVDGYRESEQ</sequence>
<proteinExistence type="predicted"/>
<evidence type="ECO:0008006" key="5">
    <source>
        <dbReference type="Google" id="ProtNLM"/>
    </source>
</evidence>
<evidence type="ECO:0000313" key="4">
    <source>
        <dbReference type="EMBL" id="KKM97148.1"/>
    </source>
</evidence>
<dbReference type="Pfam" id="PF00872">
    <property type="entry name" value="Transposase_mut"/>
    <property type="match status" value="1"/>
</dbReference>
<keyword evidence="3" id="KW-0233">DNA recombination</keyword>
<accession>A0A0F9LUP7</accession>
<name>A0A0F9LUP7_9ZZZZ</name>
<dbReference type="PANTHER" id="PTHR33217">
    <property type="entry name" value="TRANSPOSASE FOR INSERTION SEQUENCE ELEMENT IS1081"/>
    <property type="match status" value="1"/>
</dbReference>
<dbReference type="InterPro" id="IPR001207">
    <property type="entry name" value="Transposase_mutator"/>
</dbReference>
<feature type="non-terminal residue" evidence="4">
    <location>
        <position position="241"/>
    </location>
</feature>
<reference evidence="4" key="1">
    <citation type="journal article" date="2015" name="Nature">
        <title>Complex archaea that bridge the gap between prokaryotes and eukaryotes.</title>
        <authorList>
            <person name="Spang A."/>
            <person name="Saw J.H."/>
            <person name="Jorgensen S.L."/>
            <person name="Zaremba-Niedzwiedzka K."/>
            <person name="Martijn J."/>
            <person name="Lind A.E."/>
            <person name="van Eijk R."/>
            <person name="Schleper C."/>
            <person name="Guy L."/>
            <person name="Ettema T.J."/>
        </authorList>
    </citation>
    <scope>NUCLEOTIDE SEQUENCE</scope>
</reference>
<dbReference type="EMBL" id="LAZR01005784">
    <property type="protein sequence ID" value="KKM97148.1"/>
    <property type="molecule type" value="Genomic_DNA"/>
</dbReference>
<keyword evidence="1" id="KW-0815">Transposition</keyword>
<evidence type="ECO:0000256" key="3">
    <source>
        <dbReference type="ARBA" id="ARBA00023172"/>
    </source>
</evidence>
<organism evidence="4">
    <name type="scientific">marine sediment metagenome</name>
    <dbReference type="NCBI Taxonomy" id="412755"/>
    <lineage>
        <taxon>unclassified sequences</taxon>
        <taxon>metagenomes</taxon>
        <taxon>ecological metagenomes</taxon>
    </lineage>
</organism>
<dbReference type="GO" id="GO:0004803">
    <property type="term" value="F:transposase activity"/>
    <property type="evidence" value="ECO:0007669"/>
    <property type="project" value="InterPro"/>
</dbReference>
<keyword evidence="2" id="KW-0238">DNA-binding</keyword>
<comment type="caution">
    <text evidence="4">The sequence shown here is derived from an EMBL/GenBank/DDBJ whole genome shotgun (WGS) entry which is preliminary data.</text>
</comment>
<dbReference type="PANTHER" id="PTHR33217:SF9">
    <property type="entry name" value="MUTATOR FAMILY TRANSPOSASE"/>
    <property type="match status" value="1"/>
</dbReference>
<protein>
    <recommendedName>
        <fullName evidence="5">Mutator family transposase</fullName>
    </recommendedName>
</protein>
<dbReference type="AlphaFoldDB" id="A0A0F9LUP7"/>
<dbReference type="GO" id="GO:0006313">
    <property type="term" value="P:DNA transposition"/>
    <property type="evidence" value="ECO:0007669"/>
    <property type="project" value="InterPro"/>
</dbReference>
<evidence type="ECO:0000256" key="1">
    <source>
        <dbReference type="ARBA" id="ARBA00022578"/>
    </source>
</evidence>
<gene>
    <name evidence="4" type="ORF">LCGC14_1170950</name>
</gene>